<proteinExistence type="predicted"/>
<protein>
    <submittedName>
        <fullName evidence="1">Uncharacterized protein</fullName>
    </submittedName>
</protein>
<keyword evidence="2" id="KW-1185">Reference proteome</keyword>
<evidence type="ECO:0000313" key="1">
    <source>
        <dbReference type="EMBL" id="KAG5626947.1"/>
    </source>
</evidence>
<organism evidence="1 2">
    <name type="scientific">Solanum commersonii</name>
    <name type="common">Commerson's wild potato</name>
    <name type="synonym">Commerson's nightshade</name>
    <dbReference type="NCBI Taxonomy" id="4109"/>
    <lineage>
        <taxon>Eukaryota</taxon>
        <taxon>Viridiplantae</taxon>
        <taxon>Streptophyta</taxon>
        <taxon>Embryophyta</taxon>
        <taxon>Tracheophyta</taxon>
        <taxon>Spermatophyta</taxon>
        <taxon>Magnoliopsida</taxon>
        <taxon>eudicotyledons</taxon>
        <taxon>Gunneridae</taxon>
        <taxon>Pentapetalae</taxon>
        <taxon>asterids</taxon>
        <taxon>lamiids</taxon>
        <taxon>Solanales</taxon>
        <taxon>Solanaceae</taxon>
        <taxon>Solanoideae</taxon>
        <taxon>Solaneae</taxon>
        <taxon>Solanum</taxon>
    </lineage>
</organism>
<dbReference type="AlphaFoldDB" id="A0A9J6ARN6"/>
<sequence length="91" mass="10678">MAVFLTEEQAQGDIISTVEQHPTYEFQHFRVTRQGKNPAICMMFEDISVDIETPQGPNWTLKTVSPCKAKNKVTLKRFREERRKREEKDHA</sequence>
<gene>
    <name evidence="1" type="ORF">H5410_012165</name>
</gene>
<name>A0A9J6ARN6_SOLCO</name>
<dbReference type="Proteomes" id="UP000824120">
    <property type="component" value="Chromosome 2"/>
</dbReference>
<reference evidence="1 2" key="1">
    <citation type="submission" date="2020-09" db="EMBL/GenBank/DDBJ databases">
        <title>De no assembly of potato wild relative species, Solanum commersonii.</title>
        <authorList>
            <person name="Cho K."/>
        </authorList>
    </citation>
    <scope>NUCLEOTIDE SEQUENCE [LARGE SCALE GENOMIC DNA]</scope>
    <source>
        <strain evidence="1">LZ3.2</strain>
        <tissue evidence="1">Leaf</tissue>
    </source>
</reference>
<accession>A0A9J6ARN6</accession>
<evidence type="ECO:0000313" key="2">
    <source>
        <dbReference type="Proteomes" id="UP000824120"/>
    </source>
</evidence>
<dbReference type="EMBL" id="JACXVP010000002">
    <property type="protein sequence ID" value="KAG5626947.1"/>
    <property type="molecule type" value="Genomic_DNA"/>
</dbReference>
<comment type="caution">
    <text evidence="1">The sequence shown here is derived from an EMBL/GenBank/DDBJ whole genome shotgun (WGS) entry which is preliminary data.</text>
</comment>